<protein>
    <submittedName>
        <fullName evidence="2">Uncharacterized protein</fullName>
    </submittedName>
</protein>
<dbReference type="AlphaFoldDB" id="A0A543KBG1"/>
<feature type="compositionally biased region" description="Polar residues" evidence="1">
    <location>
        <begin position="72"/>
        <end position="86"/>
    </location>
</feature>
<evidence type="ECO:0000313" key="2">
    <source>
        <dbReference type="EMBL" id="TQM92406.1"/>
    </source>
</evidence>
<gene>
    <name evidence="2" type="ORF">BD293_1011</name>
</gene>
<organism evidence="2 3">
    <name type="scientific">Roseinatronobacter monicus</name>
    <dbReference type="NCBI Taxonomy" id="393481"/>
    <lineage>
        <taxon>Bacteria</taxon>
        <taxon>Pseudomonadati</taxon>
        <taxon>Pseudomonadota</taxon>
        <taxon>Alphaproteobacteria</taxon>
        <taxon>Rhodobacterales</taxon>
        <taxon>Paracoccaceae</taxon>
        <taxon>Roseinatronobacter</taxon>
    </lineage>
</organism>
<proteinExistence type="predicted"/>
<dbReference type="Proteomes" id="UP000320582">
    <property type="component" value="Unassembled WGS sequence"/>
</dbReference>
<evidence type="ECO:0000256" key="1">
    <source>
        <dbReference type="SAM" id="MobiDB-lite"/>
    </source>
</evidence>
<keyword evidence="3" id="KW-1185">Reference proteome</keyword>
<name>A0A543KBG1_9RHOB</name>
<dbReference type="EMBL" id="VFPT01000001">
    <property type="protein sequence ID" value="TQM92406.1"/>
    <property type="molecule type" value="Genomic_DNA"/>
</dbReference>
<feature type="region of interest" description="Disordered" evidence="1">
    <location>
        <begin position="65"/>
        <end position="86"/>
    </location>
</feature>
<comment type="caution">
    <text evidence="2">The sequence shown here is derived from an EMBL/GenBank/DDBJ whole genome shotgun (WGS) entry which is preliminary data.</text>
</comment>
<dbReference type="RefSeq" id="WP_142080125.1">
    <property type="nucleotide sequence ID" value="NZ_VFPT01000001.1"/>
</dbReference>
<evidence type="ECO:0000313" key="3">
    <source>
        <dbReference type="Proteomes" id="UP000320582"/>
    </source>
</evidence>
<accession>A0A543KBG1</accession>
<reference evidence="2 3" key="1">
    <citation type="submission" date="2019-06" db="EMBL/GenBank/DDBJ databases">
        <title>Genomic Encyclopedia of Archaeal and Bacterial Type Strains, Phase II (KMG-II): from individual species to whole genera.</title>
        <authorList>
            <person name="Goeker M."/>
        </authorList>
    </citation>
    <scope>NUCLEOTIDE SEQUENCE [LARGE SCALE GENOMIC DNA]</scope>
    <source>
        <strain evidence="2 3">DSM 18423</strain>
    </source>
</reference>
<sequence>MRRKTAITNPKEAHGSLSLKEARMLEPHIDKLQKLADGQWHRFSTETEDPDKATEMAMKSFYSSEDRLKNKLPQSTKTKSQSLSAI</sequence>